<keyword evidence="2" id="KW-0288">FMN</keyword>
<organism evidence="5 6">
    <name type="scientific">Actinopolymorpha rutila</name>
    <dbReference type="NCBI Taxonomy" id="446787"/>
    <lineage>
        <taxon>Bacteria</taxon>
        <taxon>Bacillati</taxon>
        <taxon>Actinomycetota</taxon>
        <taxon>Actinomycetes</taxon>
        <taxon>Propionibacteriales</taxon>
        <taxon>Actinopolymorphaceae</taxon>
        <taxon>Actinopolymorpha</taxon>
    </lineage>
</organism>
<dbReference type="InterPro" id="IPR051814">
    <property type="entry name" value="NAD(P)H-dep_FMN_reductase"/>
</dbReference>
<evidence type="ECO:0000259" key="4">
    <source>
        <dbReference type="Pfam" id="PF03358"/>
    </source>
</evidence>
<keyword evidence="6" id="KW-1185">Reference proteome</keyword>
<comment type="caution">
    <text evidence="5">The sequence shown here is derived from an EMBL/GenBank/DDBJ whole genome shotgun (WGS) entry which is preliminary data.</text>
</comment>
<keyword evidence="3 5" id="KW-0560">Oxidoreductase</keyword>
<protein>
    <submittedName>
        <fullName evidence="5">FMN reductase</fullName>
        <ecNumber evidence="5">1.5.1.38</ecNumber>
    </submittedName>
</protein>
<dbReference type="RefSeq" id="WP_179786424.1">
    <property type="nucleotide sequence ID" value="NZ_BAAARR010000022.1"/>
</dbReference>
<dbReference type="InterPro" id="IPR005025">
    <property type="entry name" value="FMN_Rdtase-like_dom"/>
</dbReference>
<evidence type="ECO:0000313" key="6">
    <source>
        <dbReference type="Proteomes" id="UP000579605"/>
    </source>
</evidence>
<evidence type="ECO:0000256" key="3">
    <source>
        <dbReference type="ARBA" id="ARBA00023002"/>
    </source>
</evidence>
<dbReference type="GO" id="GO:0052873">
    <property type="term" value="F:FMN reductase (NADPH) activity"/>
    <property type="evidence" value="ECO:0007669"/>
    <property type="project" value="UniProtKB-EC"/>
</dbReference>
<dbReference type="PANTHER" id="PTHR43408:SF2">
    <property type="entry name" value="FMN REDUCTASE (NADPH)"/>
    <property type="match status" value="1"/>
</dbReference>
<evidence type="ECO:0000256" key="2">
    <source>
        <dbReference type="ARBA" id="ARBA00022643"/>
    </source>
</evidence>
<reference evidence="5 6" key="1">
    <citation type="submission" date="2020-07" db="EMBL/GenBank/DDBJ databases">
        <title>Sequencing the genomes of 1000 actinobacteria strains.</title>
        <authorList>
            <person name="Klenk H.-P."/>
        </authorList>
    </citation>
    <scope>NUCLEOTIDE SEQUENCE [LARGE SCALE GENOMIC DNA]</scope>
    <source>
        <strain evidence="5 6">DSM 18448</strain>
    </source>
</reference>
<keyword evidence="1" id="KW-0285">Flavoprotein</keyword>
<dbReference type="Pfam" id="PF03358">
    <property type="entry name" value="FMN_red"/>
    <property type="match status" value="1"/>
</dbReference>
<dbReference type="EC" id="1.5.1.38" evidence="5"/>
<evidence type="ECO:0000256" key="1">
    <source>
        <dbReference type="ARBA" id="ARBA00022630"/>
    </source>
</evidence>
<feature type="domain" description="NADPH-dependent FMN reductase-like" evidence="4">
    <location>
        <begin position="16"/>
        <end position="155"/>
    </location>
</feature>
<sequence>MTPSPVADPAGHPATSVVALIGNPRRNSRTRELTEELSRRLVDSLGLPGAVLEVVDLAELGGAVLDGGPAVDEALATVTSASVLVAATPVYKASYTGLLKAFLDRLGGGALSGVAAVPMTVAGAPIHRLVADVHLRPLLVELGASTPTRAFAVEEVVLADPAAVVEEWVRTEAPTLARLLRPADRTSHAGHTELAGAR</sequence>
<dbReference type="Gene3D" id="3.40.50.360">
    <property type="match status" value="1"/>
</dbReference>
<accession>A0A852ZHJ5</accession>
<proteinExistence type="predicted"/>
<dbReference type="SUPFAM" id="SSF52218">
    <property type="entry name" value="Flavoproteins"/>
    <property type="match status" value="1"/>
</dbReference>
<dbReference type="Proteomes" id="UP000579605">
    <property type="component" value="Unassembled WGS sequence"/>
</dbReference>
<name>A0A852ZHJ5_9ACTN</name>
<dbReference type="AlphaFoldDB" id="A0A852ZHJ5"/>
<gene>
    <name evidence="5" type="ORF">F4554_001178</name>
</gene>
<dbReference type="InterPro" id="IPR029039">
    <property type="entry name" value="Flavoprotein-like_sf"/>
</dbReference>
<dbReference type="PANTHER" id="PTHR43408">
    <property type="entry name" value="FMN REDUCTASE (NADPH)"/>
    <property type="match status" value="1"/>
</dbReference>
<dbReference type="EMBL" id="JACBZH010000001">
    <property type="protein sequence ID" value="NYH88540.1"/>
    <property type="molecule type" value="Genomic_DNA"/>
</dbReference>
<evidence type="ECO:0000313" key="5">
    <source>
        <dbReference type="EMBL" id="NYH88540.1"/>
    </source>
</evidence>